<dbReference type="PROSITE" id="PS51000">
    <property type="entry name" value="HTH_DEOR_2"/>
    <property type="match status" value="1"/>
</dbReference>
<dbReference type="InterPro" id="IPR018356">
    <property type="entry name" value="Tscrpt_reg_HTH_DeoR_CS"/>
</dbReference>
<dbReference type="Gene3D" id="3.40.50.1360">
    <property type="match status" value="1"/>
</dbReference>
<evidence type="ECO:0000256" key="3">
    <source>
        <dbReference type="ARBA" id="ARBA00023163"/>
    </source>
</evidence>
<keyword evidence="1" id="KW-0805">Transcription regulation</keyword>
<dbReference type="Pfam" id="PF00455">
    <property type="entry name" value="DeoRC"/>
    <property type="match status" value="1"/>
</dbReference>
<dbReference type="GO" id="GO:0003700">
    <property type="term" value="F:DNA-binding transcription factor activity"/>
    <property type="evidence" value="ECO:0007669"/>
    <property type="project" value="InterPro"/>
</dbReference>
<dbReference type="SUPFAM" id="SSF100950">
    <property type="entry name" value="NagB/RpiA/CoA transferase-like"/>
    <property type="match status" value="1"/>
</dbReference>
<proteinExistence type="predicted"/>
<organism evidence="5 6">
    <name type="scientific">Lacticaseibacillus rhamnosus</name>
    <name type="common">Lactobacillus rhamnosus</name>
    <dbReference type="NCBI Taxonomy" id="47715"/>
    <lineage>
        <taxon>Bacteria</taxon>
        <taxon>Bacillati</taxon>
        <taxon>Bacillota</taxon>
        <taxon>Bacilli</taxon>
        <taxon>Lactobacillales</taxon>
        <taxon>Lactobacillaceae</taxon>
        <taxon>Lacticaseibacillus</taxon>
    </lineage>
</organism>
<evidence type="ECO:0000256" key="1">
    <source>
        <dbReference type="ARBA" id="ARBA00023015"/>
    </source>
</evidence>
<dbReference type="PROSITE" id="PS00894">
    <property type="entry name" value="HTH_DEOR_1"/>
    <property type="match status" value="1"/>
</dbReference>
<dbReference type="Pfam" id="PF08220">
    <property type="entry name" value="HTH_DeoR"/>
    <property type="match status" value="1"/>
</dbReference>
<dbReference type="InterPro" id="IPR001034">
    <property type="entry name" value="DeoR_HTH"/>
</dbReference>
<dbReference type="InterPro" id="IPR036390">
    <property type="entry name" value="WH_DNA-bd_sf"/>
</dbReference>
<comment type="caution">
    <text evidence="5">The sequence shown here is derived from an EMBL/GenBank/DDBJ whole genome shotgun (WGS) entry which is preliminary data.</text>
</comment>
<sequence length="259" mass="28506">MMVKNSMVNVQARREKILKAVDQGEPVVVEQLARQFDVSITTLRRDLKALAEMGQVHWHHGLVEKANVATPANHASRSGIELLKDTIAAAVPSYIVKNSTLFVNSSSLCWRAINQLATMPLTIITNNIRATECVRHPETSIILTGGEIRYPKESLVGTVAVQILETMQSDFTLIGCDGISEKGGVTTQNIFEAQVNANMIRRTKQKVICVADYRKVGVTSNYHVADLAAVDVLITDNFANEKAVRDLRRQGIDVVQVAN</sequence>
<dbReference type="InterPro" id="IPR036388">
    <property type="entry name" value="WH-like_DNA-bd_sf"/>
</dbReference>
<dbReference type="Gene3D" id="1.10.10.10">
    <property type="entry name" value="Winged helix-like DNA-binding domain superfamily/Winged helix DNA-binding domain"/>
    <property type="match status" value="1"/>
</dbReference>
<keyword evidence="2" id="KW-0238">DNA-binding</keyword>
<dbReference type="SMART" id="SM00420">
    <property type="entry name" value="HTH_DEOR"/>
    <property type="match status" value="1"/>
</dbReference>
<evidence type="ECO:0000259" key="4">
    <source>
        <dbReference type="PROSITE" id="PS51000"/>
    </source>
</evidence>
<dbReference type="RefSeq" id="WP_176818096.1">
    <property type="nucleotide sequence ID" value="NZ_JABXWP010000009.1"/>
</dbReference>
<dbReference type="AlphaFoldDB" id="A0A7Y7UJH6"/>
<protein>
    <submittedName>
        <fullName evidence="5">DeoR/GlpR transcriptional regulator</fullName>
    </submittedName>
</protein>
<dbReference type="PANTHER" id="PTHR30363:SF44">
    <property type="entry name" value="AGA OPERON TRANSCRIPTIONAL REPRESSOR-RELATED"/>
    <property type="match status" value="1"/>
</dbReference>
<feature type="domain" description="HTH deoR-type" evidence="4">
    <location>
        <begin position="10"/>
        <end position="65"/>
    </location>
</feature>
<evidence type="ECO:0000256" key="2">
    <source>
        <dbReference type="ARBA" id="ARBA00023125"/>
    </source>
</evidence>
<dbReference type="PANTHER" id="PTHR30363">
    <property type="entry name" value="HTH-TYPE TRANSCRIPTIONAL REGULATOR SRLR-RELATED"/>
    <property type="match status" value="1"/>
</dbReference>
<dbReference type="SMART" id="SM01134">
    <property type="entry name" value="DeoRC"/>
    <property type="match status" value="1"/>
</dbReference>
<gene>
    <name evidence="5" type="ORF">HWN39_07705</name>
</gene>
<dbReference type="Proteomes" id="UP000542889">
    <property type="component" value="Unassembled WGS sequence"/>
</dbReference>
<accession>A0A7Y7UJH6</accession>
<dbReference type="InterPro" id="IPR050313">
    <property type="entry name" value="Carb_Metab_HTH_regulators"/>
</dbReference>
<name>A0A7Y7UJH6_LACRH</name>
<dbReference type="InterPro" id="IPR037171">
    <property type="entry name" value="NagB/RpiA_transferase-like"/>
</dbReference>
<dbReference type="InterPro" id="IPR014036">
    <property type="entry name" value="DeoR-like_C"/>
</dbReference>
<keyword evidence="3" id="KW-0804">Transcription</keyword>
<evidence type="ECO:0000313" key="5">
    <source>
        <dbReference type="EMBL" id="NVO88388.1"/>
    </source>
</evidence>
<dbReference type="SUPFAM" id="SSF46785">
    <property type="entry name" value="Winged helix' DNA-binding domain"/>
    <property type="match status" value="1"/>
</dbReference>
<dbReference type="EMBL" id="JABXWP010000009">
    <property type="protein sequence ID" value="NVO88388.1"/>
    <property type="molecule type" value="Genomic_DNA"/>
</dbReference>
<evidence type="ECO:0000313" key="6">
    <source>
        <dbReference type="Proteomes" id="UP000542889"/>
    </source>
</evidence>
<dbReference type="GO" id="GO:0003677">
    <property type="term" value="F:DNA binding"/>
    <property type="evidence" value="ECO:0007669"/>
    <property type="project" value="UniProtKB-KW"/>
</dbReference>
<reference evidence="5 6" key="1">
    <citation type="submission" date="2020-06" db="EMBL/GenBank/DDBJ databases">
        <title>Lactobacillus rhamnosus QC,genome.</title>
        <authorList>
            <person name="Yi H."/>
            <person name="Jin M."/>
        </authorList>
    </citation>
    <scope>NUCLEOTIDE SEQUENCE [LARGE SCALE GENOMIC DNA]</scope>
    <source>
        <strain evidence="5 6">QC</strain>
    </source>
</reference>